<name>A0AB36CNG0_9CORY</name>
<evidence type="ECO:0000313" key="1">
    <source>
        <dbReference type="EMBL" id="NME90375.1"/>
    </source>
</evidence>
<proteinExistence type="predicted"/>
<dbReference type="AlphaFoldDB" id="A0AB36CNG0"/>
<protein>
    <submittedName>
        <fullName evidence="1">Uncharacterized protein</fullName>
    </submittedName>
</protein>
<reference evidence="1 2" key="1">
    <citation type="submission" date="2020-04" db="EMBL/GenBank/DDBJ databases">
        <authorList>
            <person name="Hitch T.C.A."/>
            <person name="Wylensek D."/>
            <person name="Clavel T."/>
        </authorList>
    </citation>
    <scope>NUCLEOTIDE SEQUENCE [LARGE SCALE GENOMIC DNA]</scope>
    <source>
        <strain evidence="1 2">BL-383-APC-3D</strain>
    </source>
</reference>
<sequence length="90" mass="9998">MKSVESAKSIEEVARVADIMTVTVTTDASGSAGYPYIARTWIKPGALLFLPAAVRFDDELLTSGEARLMVDSWCCCDAWRKNMESRHIRT</sequence>
<dbReference type="Gene3D" id="3.40.50.720">
    <property type="entry name" value="NAD(P)-binding Rossmann-like Domain"/>
    <property type="match status" value="1"/>
</dbReference>
<dbReference type="Pfam" id="PF02423">
    <property type="entry name" value="OCD_Mu_crystall"/>
    <property type="match status" value="1"/>
</dbReference>
<dbReference type="Proteomes" id="UP000544551">
    <property type="component" value="Unassembled WGS sequence"/>
</dbReference>
<comment type="caution">
    <text evidence="1">The sequence shown here is derived from an EMBL/GenBank/DDBJ whole genome shotgun (WGS) entry which is preliminary data.</text>
</comment>
<dbReference type="InterPro" id="IPR003462">
    <property type="entry name" value="ODC_Mu_crystall"/>
</dbReference>
<gene>
    <name evidence="1" type="ORF">HF853_11990</name>
</gene>
<dbReference type="EMBL" id="JABAFZ010000011">
    <property type="protein sequence ID" value="NME90375.1"/>
    <property type="molecule type" value="Genomic_DNA"/>
</dbReference>
<organism evidence="1 2">
    <name type="scientific">Corynebacterium stationis</name>
    <dbReference type="NCBI Taxonomy" id="1705"/>
    <lineage>
        <taxon>Bacteria</taxon>
        <taxon>Bacillati</taxon>
        <taxon>Actinomycetota</taxon>
        <taxon>Actinomycetes</taxon>
        <taxon>Mycobacteriales</taxon>
        <taxon>Corynebacteriaceae</taxon>
        <taxon>Corynebacterium</taxon>
    </lineage>
</organism>
<evidence type="ECO:0000313" key="2">
    <source>
        <dbReference type="Proteomes" id="UP000544551"/>
    </source>
</evidence>
<accession>A0AB36CNG0</accession>